<keyword evidence="9" id="KW-0997">Cell inner membrane</keyword>
<reference evidence="10" key="1">
    <citation type="submission" date="2020-04" db="EMBL/GenBank/DDBJ databases">
        <title>Description of Shewanella salipaludis sp. nov., isolated from a salt marsh.</title>
        <authorList>
            <person name="Park S."/>
            <person name="Yoon J.-H."/>
        </authorList>
    </citation>
    <scope>NUCLEOTIDE SEQUENCE</scope>
    <source>
        <strain evidence="10">SHSM-M6</strain>
    </source>
</reference>
<keyword evidence="5 9" id="KW-0812">Transmembrane</keyword>
<keyword evidence="11" id="KW-1185">Reference proteome</keyword>
<dbReference type="InterPro" id="IPR001463">
    <property type="entry name" value="Na/Ala_symport"/>
</dbReference>
<dbReference type="GO" id="GO:0005283">
    <property type="term" value="F:amino acid:sodium symporter activity"/>
    <property type="evidence" value="ECO:0007669"/>
    <property type="project" value="InterPro"/>
</dbReference>
<dbReference type="PROSITE" id="PS00873">
    <property type="entry name" value="NA_ALANINE_SYMP"/>
    <property type="match status" value="1"/>
</dbReference>
<keyword evidence="3 9" id="KW-0813">Transport</keyword>
<evidence type="ECO:0000313" key="11">
    <source>
        <dbReference type="Proteomes" id="UP000737113"/>
    </source>
</evidence>
<sequence>MMLSLIDPINNLLWGEGQVLIYLLVAAGIWFTVRLRFVQLRHFLHMFSVMKNSTRDDASGISSFEALCTGLSARVGTGNLAGVAVAISLGGPGAVFWMWVIALLGMATGFAESVLGQLYKIRDSKQEFRGGPAYYIQMGLNKRWLSISFAVCLFLGYGFSFSAMQANTITDALNYSYGIPRLWAGLAIAVVAGFIVTGGLRRVAHFAEIVVPFMGVGYILVALSITVMNISLVPDVFCNIFSSAFGLQEAGAGAMGAAIKNGVQRGLYSNEAGAGSVPHAAAGASPYPNHPVTQGFVQMLGVFFDTLVLCTCTAVMVLLAGGSYSGEMEGIRMIQDAMTVHMGGAGTHFVSLAITLFAFSSVVANYAYAESNLHLFKLDNRKGRIGYTALYLGMVVWGSNASLKQVWALADMSLGLMTVVNIIAITLLTPTIIALSNHYFSKKRAGVLPEYRAGEIPIQGKSETGIW</sequence>
<evidence type="ECO:0000256" key="8">
    <source>
        <dbReference type="ARBA" id="ARBA00023136"/>
    </source>
</evidence>
<feature type="transmembrane region" description="Helical" evidence="9">
    <location>
        <begin position="96"/>
        <end position="119"/>
    </location>
</feature>
<dbReference type="EMBL" id="JAAXYH010000008">
    <property type="protein sequence ID" value="NMH65984.1"/>
    <property type="molecule type" value="Genomic_DNA"/>
</dbReference>
<proteinExistence type="inferred from homology"/>
<feature type="transmembrane region" description="Helical" evidence="9">
    <location>
        <begin position="209"/>
        <end position="228"/>
    </location>
</feature>
<keyword evidence="6 9" id="KW-0769">Symport</keyword>
<dbReference type="PANTHER" id="PTHR30330:SF1">
    <property type="entry name" value="AMINO-ACID CARRIER PROTEIN ALST"/>
    <property type="match status" value="1"/>
</dbReference>
<evidence type="ECO:0000256" key="5">
    <source>
        <dbReference type="ARBA" id="ARBA00022692"/>
    </source>
</evidence>
<feature type="transmembrane region" description="Helical" evidence="9">
    <location>
        <begin position="389"/>
        <end position="408"/>
    </location>
</feature>
<evidence type="ECO:0000256" key="6">
    <source>
        <dbReference type="ARBA" id="ARBA00022847"/>
    </source>
</evidence>
<dbReference type="NCBIfam" id="TIGR00835">
    <property type="entry name" value="agcS"/>
    <property type="match status" value="1"/>
</dbReference>
<comment type="similarity">
    <text evidence="2 9">Belongs to the alanine or glycine:cation symporter (AGCS) (TC 2.A.25) family.</text>
</comment>
<evidence type="ECO:0000256" key="9">
    <source>
        <dbReference type="RuleBase" id="RU363064"/>
    </source>
</evidence>
<evidence type="ECO:0000256" key="7">
    <source>
        <dbReference type="ARBA" id="ARBA00022989"/>
    </source>
</evidence>
<keyword evidence="7 9" id="KW-1133">Transmembrane helix</keyword>
<dbReference type="Pfam" id="PF01235">
    <property type="entry name" value="Na_Ala_symp"/>
    <property type="match status" value="1"/>
</dbReference>
<organism evidence="10 11">
    <name type="scientific">Shewanella salipaludis</name>
    <dbReference type="NCBI Taxonomy" id="2723052"/>
    <lineage>
        <taxon>Bacteria</taxon>
        <taxon>Pseudomonadati</taxon>
        <taxon>Pseudomonadota</taxon>
        <taxon>Gammaproteobacteria</taxon>
        <taxon>Alteromonadales</taxon>
        <taxon>Shewanellaceae</taxon>
        <taxon>Shewanella</taxon>
    </lineage>
</organism>
<evidence type="ECO:0000256" key="1">
    <source>
        <dbReference type="ARBA" id="ARBA00004651"/>
    </source>
</evidence>
<evidence type="ECO:0000256" key="3">
    <source>
        <dbReference type="ARBA" id="ARBA00022448"/>
    </source>
</evidence>
<protein>
    <submittedName>
        <fullName evidence="10">Alanine:cation symporter family protein</fullName>
    </submittedName>
</protein>
<evidence type="ECO:0000256" key="2">
    <source>
        <dbReference type="ARBA" id="ARBA00009261"/>
    </source>
</evidence>
<comment type="subcellular location">
    <subcellularLocation>
        <location evidence="9">Cell inner membrane</location>
        <topology evidence="9">Multi-pass membrane protein</topology>
    </subcellularLocation>
    <subcellularLocation>
        <location evidence="1">Cell membrane</location>
        <topology evidence="1">Multi-pass membrane protein</topology>
    </subcellularLocation>
</comment>
<name>A0A972G2G7_9GAMM</name>
<feature type="transmembrane region" description="Helical" evidence="9">
    <location>
        <begin position="302"/>
        <end position="325"/>
    </location>
</feature>
<dbReference type="Gene3D" id="1.20.1740.10">
    <property type="entry name" value="Amino acid/polyamine transporter I"/>
    <property type="match status" value="1"/>
</dbReference>
<keyword evidence="4" id="KW-1003">Cell membrane</keyword>
<accession>A0A972G2G7</accession>
<dbReference type="PANTHER" id="PTHR30330">
    <property type="entry name" value="AGSS FAMILY TRANSPORTER, SODIUM-ALANINE"/>
    <property type="match status" value="1"/>
</dbReference>
<feature type="transmembrane region" description="Helical" evidence="9">
    <location>
        <begin position="182"/>
        <end position="200"/>
    </location>
</feature>
<feature type="transmembrane region" description="Helical" evidence="9">
    <location>
        <begin position="345"/>
        <end position="368"/>
    </location>
</feature>
<dbReference type="AlphaFoldDB" id="A0A972G2G7"/>
<comment type="caution">
    <text evidence="10">The sequence shown here is derived from an EMBL/GenBank/DDBJ whole genome shotgun (WGS) entry which is preliminary data.</text>
</comment>
<dbReference type="PRINTS" id="PR00175">
    <property type="entry name" value="NAALASMPORT"/>
</dbReference>
<dbReference type="GO" id="GO:0005886">
    <property type="term" value="C:plasma membrane"/>
    <property type="evidence" value="ECO:0007669"/>
    <property type="project" value="UniProtKB-SubCell"/>
</dbReference>
<dbReference type="Proteomes" id="UP000737113">
    <property type="component" value="Unassembled WGS sequence"/>
</dbReference>
<gene>
    <name evidence="10" type="ORF">HC757_12520</name>
</gene>
<feature type="transmembrane region" description="Helical" evidence="9">
    <location>
        <begin position="414"/>
        <end position="435"/>
    </location>
</feature>
<feature type="transmembrane region" description="Helical" evidence="9">
    <location>
        <begin position="144"/>
        <end position="162"/>
    </location>
</feature>
<feature type="transmembrane region" description="Helical" evidence="9">
    <location>
        <begin position="20"/>
        <end position="37"/>
    </location>
</feature>
<evidence type="ECO:0000313" key="10">
    <source>
        <dbReference type="EMBL" id="NMH65984.1"/>
    </source>
</evidence>
<dbReference type="FunFam" id="1.20.1740.10:FF:000004">
    <property type="entry name" value="Sodium:alanine symporter family protein"/>
    <property type="match status" value="1"/>
</dbReference>
<keyword evidence="8 9" id="KW-0472">Membrane</keyword>
<evidence type="ECO:0000256" key="4">
    <source>
        <dbReference type="ARBA" id="ARBA00022475"/>
    </source>
</evidence>